<dbReference type="SUPFAM" id="SSF82109">
    <property type="entry name" value="MIR domain"/>
    <property type="match status" value="1"/>
</dbReference>
<evidence type="ECO:0000313" key="6">
    <source>
        <dbReference type="Proteomes" id="UP001479436"/>
    </source>
</evidence>
<dbReference type="InterPro" id="IPR016093">
    <property type="entry name" value="MIR_motif"/>
</dbReference>
<dbReference type="PANTHER" id="PTHR10050">
    <property type="entry name" value="DOLICHYL-PHOSPHATE-MANNOSE--PROTEIN MANNOSYLTRANSFERASE"/>
    <property type="match status" value="1"/>
</dbReference>
<feature type="domain" description="Protein O-mannosyl-transferase C-terminal four TM" evidence="4">
    <location>
        <begin position="217"/>
        <end position="424"/>
    </location>
</feature>
<comment type="caution">
    <text evidence="2">Lacks conserved residue(s) required for the propagation of feature annotation.</text>
</comment>
<dbReference type="Gene3D" id="2.80.10.50">
    <property type="match status" value="1"/>
</dbReference>
<keyword evidence="2 5" id="KW-0808">Transferase</keyword>
<comment type="catalytic activity">
    <reaction evidence="2">
        <text>a di-trans,poly-cis-dolichyl beta-D-mannosyl phosphate + L-seryl-[protein] = 3-O-(alpha-D-mannosyl)-L-seryl-[protein] + a di-trans,poly-cis-dolichyl phosphate + H(+)</text>
        <dbReference type="Rhea" id="RHEA:17377"/>
        <dbReference type="Rhea" id="RHEA-COMP:9863"/>
        <dbReference type="Rhea" id="RHEA-COMP:13546"/>
        <dbReference type="Rhea" id="RHEA-COMP:19498"/>
        <dbReference type="Rhea" id="RHEA-COMP:19501"/>
        <dbReference type="ChEBI" id="CHEBI:15378"/>
        <dbReference type="ChEBI" id="CHEBI:29999"/>
        <dbReference type="ChEBI" id="CHEBI:57683"/>
        <dbReference type="ChEBI" id="CHEBI:58211"/>
        <dbReference type="ChEBI" id="CHEBI:137321"/>
        <dbReference type="EC" id="2.4.1.109"/>
    </reaction>
</comment>
<dbReference type="Pfam" id="PF16192">
    <property type="entry name" value="PMT_4TMC"/>
    <property type="match status" value="1"/>
</dbReference>
<keyword evidence="1" id="KW-0677">Repeat</keyword>
<dbReference type="EC" id="2.4.1.109" evidence="2"/>
<evidence type="ECO:0000256" key="2">
    <source>
        <dbReference type="RuleBase" id="RU367007"/>
    </source>
</evidence>
<dbReference type="EMBL" id="JASJQH010006995">
    <property type="protein sequence ID" value="KAK9721014.1"/>
    <property type="molecule type" value="Genomic_DNA"/>
</dbReference>
<keyword evidence="2" id="KW-0812">Transmembrane</keyword>
<comment type="catalytic activity">
    <reaction evidence="2">
        <text>a di-trans,poly-cis-dolichyl beta-D-mannosyl phosphate + L-threonyl-[protein] = 3-O-(alpha-D-mannosyl)-L-threonyl-[protein] + a di-trans,poly-cis-dolichyl phosphate + H(+)</text>
        <dbReference type="Rhea" id="RHEA:53396"/>
        <dbReference type="Rhea" id="RHEA-COMP:11060"/>
        <dbReference type="Rhea" id="RHEA-COMP:13547"/>
        <dbReference type="Rhea" id="RHEA-COMP:19498"/>
        <dbReference type="Rhea" id="RHEA-COMP:19501"/>
        <dbReference type="ChEBI" id="CHEBI:15378"/>
        <dbReference type="ChEBI" id="CHEBI:30013"/>
        <dbReference type="ChEBI" id="CHEBI:57683"/>
        <dbReference type="ChEBI" id="CHEBI:58211"/>
        <dbReference type="ChEBI" id="CHEBI:137323"/>
        <dbReference type="EC" id="2.4.1.109"/>
    </reaction>
</comment>
<feature type="transmembrane region" description="Helical" evidence="2">
    <location>
        <begin position="342"/>
        <end position="361"/>
    </location>
</feature>
<evidence type="ECO:0000313" key="5">
    <source>
        <dbReference type="EMBL" id="KAK9721014.1"/>
    </source>
</evidence>
<dbReference type="PANTHER" id="PTHR10050:SF51">
    <property type="entry name" value="PROTEIN O-MANNOSYL-TRANSFERASE 1"/>
    <property type="match status" value="1"/>
</dbReference>
<keyword evidence="2" id="KW-1133">Transmembrane helix</keyword>
<comment type="function">
    <text evidence="2">Transfers mannose from Dol-P-mannose to Ser or Thr residues on proteins.</text>
</comment>
<comment type="similarity">
    <text evidence="2">Belongs to the glycosyltransferase 39 family.</text>
</comment>
<comment type="subcellular location">
    <subcellularLocation>
        <location evidence="2">Endoplasmic reticulum membrane</location>
        <topology evidence="2">Multi-pass membrane protein</topology>
    </subcellularLocation>
</comment>
<feature type="transmembrane region" description="Helical" evidence="2">
    <location>
        <begin position="381"/>
        <end position="401"/>
    </location>
</feature>
<keyword evidence="2" id="KW-0472">Membrane</keyword>
<dbReference type="Pfam" id="PF02815">
    <property type="entry name" value="MIR"/>
    <property type="match status" value="1"/>
</dbReference>
<dbReference type="InterPro" id="IPR032421">
    <property type="entry name" value="PMT_4TMC"/>
</dbReference>
<keyword evidence="2" id="KW-0256">Endoplasmic reticulum</keyword>
<proteinExistence type="inferred from homology"/>
<dbReference type="Proteomes" id="UP001479436">
    <property type="component" value="Unassembled WGS sequence"/>
</dbReference>
<keyword evidence="6" id="KW-1185">Reference proteome</keyword>
<comment type="caution">
    <text evidence="5">The sequence shown here is derived from an EMBL/GenBank/DDBJ whole genome shotgun (WGS) entry which is preliminary data.</text>
</comment>
<dbReference type="GO" id="GO:0004169">
    <property type="term" value="F:dolichyl-phosphate-mannose-protein mannosyltransferase activity"/>
    <property type="evidence" value="ECO:0007669"/>
    <property type="project" value="UniProtKB-EC"/>
</dbReference>
<dbReference type="InterPro" id="IPR027005">
    <property type="entry name" value="PMT-like"/>
</dbReference>
<name>A0ABR2W5P4_9FUNG</name>
<accession>A0ABR2W5P4</accession>
<feature type="transmembrane region" description="Helical" evidence="2">
    <location>
        <begin position="267"/>
        <end position="292"/>
    </location>
</feature>
<protein>
    <recommendedName>
        <fullName evidence="2">Dolichyl-phosphate-mannose--protein mannosyltransferase</fullName>
        <ecNumber evidence="2">2.4.1.109</ecNumber>
    </recommendedName>
</protein>
<evidence type="ECO:0000259" key="3">
    <source>
        <dbReference type="Pfam" id="PF02815"/>
    </source>
</evidence>
<reference evidence="5 6" key="1">
    <citation type="submission" date="2023-04" db="EMBL/GenBank/DDBJ databases">
        <title>Genome of Basidiobolus ranarum AG-B5.</title>
        <authorList>
            <person name="Stajich J.E."/>
            <person name="Carter-House D."/>
            <person name="Gryganskyi A."/>
        </authorList>
    </citation>
    <scope>NUCLEOTIDE SEQUENCE [LARGE SCALE GENOMIC DNA]</scope>
    <source>
        <strain evidence="5 6">AG-B5</strain>
    </source>
</reference>
<organism evidence="5 6">
    <name type="scientific">Basidiobolus ranarum</name>
    <dbReference type="NCBI Taxonomy" id="34480"/>
    <lineage>
        <taxon>Eukaryota</taxon>
        <taxon>Fungi</taxon>
        <taxon>Fungi incertae sedis</taxon>
        <taxon>Zoopagomycota</taxon>
        <taxon>Entomophthoromycotina</taxon>
        <taxon>Basidiobolomycetes</taxon>
        <taxon>Basidiobolales</taxon>
        <taxon>Basidiobolaceae</taxon>
        <taxon>Basidiobolus</taxon>
    </lineage>
</organism>
<sequence>MAIQLSEDRSSMTKRRQDIIEGLQQLPDAIKEVLKLDQSLQKLAKEVLEVVASNIKDEDSQWVVRSPTFSNAEDIESEVAYVKDGDYIHLEHKATNSMLMTHDVASPLTTTNMEFTTAQLNDTQKLPKTIFRIEFSKDQIDGSTWKTNSTHFRLVSDEAGVALHSFKSTLPSWGLQHQEVNGDRKHDQDGTKWVVRDIVDRDLTQDPQDQTPKKLGFFNKFWELQKAMIHQNSRLTKQHPFMSGPTWWPFMHKVIAFWSKRDTRSQIFLVPNAFGWIVAIASVFTLGGILLFEAYARLRGIHLFPTVTRVRIVHVGQFLLLCWGLHYVPFFLMGRSLYLHHYLPALIFSYLITAVLFQILFVRGVEPTASVHQYSTEYRVIGILVGIMIIFAQLYVFVYFAPITYGHRSLQVDEVKDRQWFDTWNFHHAK</sequence>
<keyword evidence="2 5" id="KW-0328">Glycosyltransferase</keyword>
<evidence type="ECO:0000256" key="1">
    <source>
        <dbReference type="ARBA" id="ARBA00022737"/>
    </source>
</evidence>
<feature type="domain" description="MIR" evidence="3">
    <location>
        <begin position="54"/>
        <end position="188"/>
    </location>
</feature>
<feature type="transmembrane region" description="Helical" evidence="2">
    <location>
        <begin position="312"/>
        <end position="330"/>
    </location>
</feature>
<gene>
    <name evidence="5" type="primary">PMT4_1</name>
    <name evidence="5" type="ORF">K7432_003789</name>
</gene>
<comment type="pathway">
    <text evidence="2">Protein modification; protein glycosylation.</text>
</comment>
<evidence type="ECO:0000259" key="4">
    <source>
        <dbReference type="Pfam" id="PF16192"/>
    </source>
</evidence>
<dbReference type="InterPro" id="IPR036300">
    <property type="entry name" value="MIR_dom_sf"/>
</dbReference>